<reference evidence="2 3" key="1">
    <citation type="submission" date="2016-03" db="EMBL/GenBank/DDBJ databases">
        <title>Trachymyrmex septentrionalis WGS genome.</title>
        <authorList>
            <person name="Nygaard S."/>
            <person name="Hu H."/>
            <person name="Boomsma J."/>
            <person name="Zhang G."/>
        </authorList>
    </citation>
    <scope>NUCLEOTIDE SEQUENCE [LARGE SCALE GENOMIC DNA]</scope>
    <source>
        <strain evidence="2">Tsep2-gDNA-1</strain>
        <tissue evidence="2">Whole body</tissue>
    </source>
</reference>
<accession>A0A195FWJ6</accession>
<feature type="chain" id="PRO_5008271654" evidence="1">
    <location>
        <begin position="23"/>
        <end position="141"/>
    </location>
</feature>
<sequence>MGISFILLVVVAVVSIITGSFGCFIEKRSTTGDDTTNIDYPDYSPKNENYPVVPKRAALLFDQLMVALQKVVDNQGKGSVGSKTSVGSKDLIGSTAIKFNMSVFIIRIFSRFQMDLQRRALAQSELFWRCYFNALACFKKK</sequence>
<evidence type="ECO:0000256" key="1">
    <source>
        <dbReference type="SAM" id="SignalP"/>
    </source>
</evidence>
<name>A0A195FWJ6_9HYME</name>
<protein>
    <submittedName>
        <fullName evidence="2">Uncharacterized protein</fullName>
    </submittedName>
</protein>
<organism evidence="2 3">
    <name type="scientific">Trachymyrmex septentrionalis</name>
    <dbReference type="NCBI Taxonomy" id="34720"/>
    <lineage>
        <taxon>Eukaryota</taxon>
        <taxon>Metazoa</taxon>
        <taxon>Ecdysozoa</taxon>
        <taxon>Arthropoda</taxon>
        <taxon>Hexapoda</taxon>
        <taxon>Insecta</taxon>
        <taxon>Pterygota</taxon>
        <taxon>Neoptera</taxon>
        <taxon>Endopterygota</taxon>
        <taxon>Hymenoptera</taxon>
        <taxon>Apocrita</taxon>
        <taxon>Aculeata</taxon>
        <taxon>Formicoidea</taxon>
        <taxon>Formicidae</taxon>
        <taxon>Myrmicinae</taxon>
        <taxon>Trachymyrmex</taxon>
    </lineage>
</organism>
<keyword evidence="3" id="KW-1185">Reference proteome</keyword>
<evidence type="ECO:0000313" key="3">
    <source>
        <dbReference type="Proteomes" id="UP000078541"/>
    </source>
</evidence>
<dbReference type="EMBL" id="KQ981200">
    <property type="protein sequence ID" value="KYN45040.1"/>
    <property type="molecule type" value="Genomic_DNA"/>
</dbReference>
<keyword evidence="1" id="KW-0732">Signal</keyword>
<dbReference type="Proteomes" id="UP000078541">
    <property type="component" value="Unassembled WGS sequence"/>
</dbReference>
<proteinExistence type="predicted"/>
<feature type="signal peptide" evidence="1">
    <location>
        <begin position="1"/>
        <end position="22"/>
    </location>
</feature>
<dbReference type="AlphaFoldDB" id="A0A195FWJ6"/>
<gene>
    <name evidence="2" type="ORF">ALC56_00514</name>
</gene>
<evidence type="ECO:0000313" key="2">
    <source>
        <dbReference type="EMBL" id="KYN45040.1"/>
    </source>
</evidence>